<keyword evidence="5" id="KW-1185">Reference proteome</keyword>
<proteinExistence type="predicted"/>
<feature type="region of interest" description="Disordered" evidence="1">
    <location>
        <begin position="30"/>
        <end position="86"/>
    </location>
</feature>
<feature type="compositionally biased region" description="Basic and acidic residues" evidence="1">
    <location>
        <begin position="31"/>
        <end position="49"/>
    </location>
</feature>
<protein>
    <recommendedName>
        <fullName evidence="6">Transmembrane protein</fullName>
    </recommendedName>
</protein>
<evidence type="ECO:0000313" key="4">
    <source>
        <dbReference type="EMBL" id="CAK0871201.1"/>
    </source>
</evidence>
<keyword evidence="2" id="KW-1133">Transmembrane helix</keyword>
<sequence>MRSRSNAASVISSLGSLCFVAMSRSCVAGDVESKGTHSPDKERTQRLHADSAGTGKDGAKTPPKKAAADDDDIDNGAPGRLPPKGSEHGYIYVAMTVLGTCFSLAAVLGWFDDVFPEQGGTRSEKRAEKKEKKEKKDKKSRKAD</sequence>
<keyword evidence="2" id="KW-0472">Membrane</keyword>
<evidence type="ECO:0008006" key="6">
    <source>
        <dbReference type="Google" id="ProtNLM"/>
    </source>
</evidence>
<feature type="transmembrane region" description="Helical" evidence="2">
    <location>
        <begin position="90"/>
        <end position="111"/>
    </location>
</feature>
<reference evidence="4" key="1">
    <citation type="submission" date="2023-10" db="EMBL/GenBank/DDBJ databases">
        <authorList>
            <person name="Chen Y."/>
            <person name="Shah S."/>
            <person name="Dougan E. K."/>
            <person name="Thang M."/>
            <person name="Chan C."/>
        </authorList>
    </citation>
    <scope>NUCLEOTIDE SEQUENCE [LARGE SCALE GENOMIC DNA]</scope>
</reference>
<feature type="compositionally biased region" description="Basic and acidic residues" evidence="1">
    <location>
        <begin position="122"/>
        <end position="131"/>
    </location>
</feature>
<organism evidence="4 5">
    <name type="scientific">Prorocentrum cordatum</name>
    <dbReference type="NCBI Taxonomy" id="2364126"/>
    <lineage>
        <taxon>Eukaryota</taxon>
        <taxon>Sar</taxon>
        <taxon>Alveolata</taxon>
        <taxon>Dinophyceae</taxon>
        <taxon>Prorocentrales</taxon>
        <taxon>Prorocentraceae</taxon>
        <taxon>Prorocentrum</taxon>
    </lineage>
</organism>
<feature type="chain" id="PRO_5045980712" description="Transmembrane protein" evidence="3">
    <location>
        <begin position="29"/>
        <end position="144"/>
    </location>
</feature>
<keyword evidence="2" id="KW-0812">Transmembrane</keyword>
<dbReference type="Proteomes" id="UP001189429">
    <property type="component" value="Unassembled WGS sequence"/>
</dbReference>
<feature type="region of interest" description="Disordered" evidence="1">
    <location>
        <begin position="115"/>
        <end position="144"/>
    </location>
</feature>
<keyword evidence="3" id="KW-0732">Signal</keyword>
<comment type="caution">
    <text evidence="4">The sequence shown here is derived from an EMBL/GenBank/DDBJ whole genome shotgun (WGS) entry which is preliminary data.</text>
</comment>
<evidence type="ECO:0000313" key="5">
    <source>
        <dbReference type="Proteomes" id="UP001189429"/>
    </source>
</evidence>
<dbReference type="EMBL" id="CAUYUJ010017045">
    <property type="protein sequence ID" value="CAK0871201.1"/>
    <property type="molecule type" value="Genomic_DNA"/>
</dbReference>
<feature type="signal peptide" evidence="3">
    <location>
        <begin position="1"/>
        <end position="28"/>
    </location>
</feature>
<accession>A0ABN9VDK9</accession>
<evidence type="ECO:0000256" key="3">
    <source>
        <dbReference type="SAM" id="SignalP"/>
    </source>
</evidence>
<name>A0ABN9VDK9_9DINO</name>
<evidence type="ECO:0000256" key="1">
    <source>
        <dbReference type="SAM" id="MobiDB-lite"/>
    </source>
</evidence>
<evidence type="ECO:0000256" key="2">
    <source>
        <dbReference type="SAM" id="Phobius"/>
    </source>
</evidence>
<feature type="compositionally biased region" description="Basic residues" evidence="1">
    <location>
        <begin position="132"/>
        <end position="144"/>
    </location>
</feature>
<gene>
    <name evidence="4" type="ORF">PCOR1329_LOCUS57100</name>
</gene>